<gene>
    <name evidence="2" type="ORF">ACFOEJ_10890</name>
</gene>
<feature type="compositionally biased region" description="Basic and acidic residues" evidence="1">
    <location>
        <begin position="1"/>
        <end position="18"/>
    </location>
</feature>
<feature type="region of interest" description="Disordered" evidence="1">
    <location>
        <begin position="1"/>
        <end position="50"/>
    </location>
</feature>
<evidence type="ECO:0000313" key="2">
    <source>
        <dbReference type="EMBL" id="MFC3211581.1"/>
    </source>
</evidence>
<dbReference type="Proteomes" id="UP001595625">
    <property type="component" value="Unassembled WGS sequence"/>
</dbReference>
<comment type="caution">
    <text evidence="2">The sequence shown here is derived from an EMBL/GenBank/DDBJ whole genome shotgun (WGS) entry which is preliminary data.</text>
</comment>
<name>A0ABV7KQQ9_PLAOK</name>
<accession>A0ABV7KQQ9</accession>
<evidence type="ECO:0008006" key="4">
    <source>
        <dbReference type="Google" id="ProtNLM"/>
    </source>
</evidence>
<dbReference type="RefSeq" id="WP_165850125.1">
    <property type="nucleotide sequence ID" value="NZ_JBHRUJ010000016.1"/>
</dbReference>
<dbReference type="EMBL" id="JBHRUJ010000016">
    <property type="protein sequence ID" value="MFC3211581.1"/>
    <property type="molecule type" value="Genomic_DNA"/>
</dbReference>
<keyword evidence="3" id="KW-1185">Reference proteome</keyword>
<evidence type="ECO:0000313" key="3">
    <source>
        <dbReference type="Proteomes" id="UP001595625"/>
    </source>
</evidence>
<proteinExistence type="predicted"/>
<protein>
    <recommendedName>
        <fullName evidence="4">YfhD-like protein</fullName>
    </recommendedName>
</protein>
<organism evidence="2 3">
    <name type="scientific">Planomicrobium okeanokoites</name>
    <name type="common">Planococcus okeanokoites</name>
    <name type="synonym">Flavobacterium okeanokoites</name>
    <dbReference type="NCBI Taxonomy" id="244"/>
    <lineage>
        <taxon>Bacteria</taxon>
        <taxon>Bacillati</taxon>
        <taxon>Bacillota</taxon>
        <taxon>Bacilli</taxon>
        <taxon>Bacillales</taxon>
        <taxon>Caryophanaceae</taxon>
        <taxon>Planomicrobium</taxon>
    </lineage>
</organism>
<reference evidence="3" key="1">
    <citation type="journal article" date="2019" name="Int. J. Syst. Evol. Microbiol.">
        <title>The Global Catalogue of Microorganisms (GCM) 10K type strain sequencing project: providing services to taxonomists for standard genome sequencing and annotation.</title>
        <authorList>
            <consortium name="The Broad Institute Genomics Platform"/>
            <consortium name="The Broad Institute Genome Sequencing Center for Infectious Disease"/>
            <person name="Wu L."/>
            <person name="Ma J."/>
        </authorList>
    </citation>
    <scope>NUCLEOTIDE SEQUENCE [LARGE SCALE GENOMIC DNA]</scope>
    <source>
        <strain evidence="3">CCM 320</strain>
    </source>
</reference>
<evidence type="ECO:0000256" key="1">
    <source>
        <dbReference type="SAM" id="MobiDB-lite"/>
    </source>
</evidence>
<sequence length="50" mass="5905">MPDKKEQQNNGEDREERFTGTPEEQLPDLEAEDIQNQQKGRTEKEEESDK</sequence>